<dbReference type="RefSeq" id="WP_118762988.1">
    <property type="nucleotide sequence ID" value="NZ_JAJEQF010000021.1"/>
</dbReference>
<dbReference type="InterPro" id="IPR016024">
    <property type="entry name" value="ARM-type_fold"/>
</dbReference>
<name>A0AAE3AVX4_9FIRM</name>
<organism evidence="1 2">
    <name type="scientific">Gallintestinimicrobium propionicum</name>
    <dbReference type="NCBI Taxonomy" id="2981770"/>
    <lineage>
        <taxon>Bacteria</taxon>
        <taxon>Bacillati</taxon>
        <taxon>Bacillota</taxon>
        <taxon>Clostridia</taxon>
        <taxon>Lachnospirales</taxon>
        <taxon>Lachnospiraceae</taxon>
        <taxon>Gallintestinimicrobium</taxon>
    </lineage>
</organism>
<dbReference type="Proteomes" id="UP001199355">
    <property type="component" value="Unassembled WGS sequence"/>
</dbReference>
<gene>
    <name evidence="1" type="ORF">LKD45_09105</name>
</gene>
<dbReference type="Gene3D" id="1.25.10.10">
    <property type="entry name" value="Leucine-rich Repeat Variant"/>
    <property type="match status" value="1"/>
</dbReference>
<accession>A0AAE3AVX4</accession>
<keyword evidence="2" id="KW-1185">Reference proteome</keyword>
<dbReference type="SUPFAM" id="SSF48371">
    <property type="entry name" value="ARM repeat"/>
    <property type="match status" value="1"/>
</dbReference>
<comment type="caution">
    <text evidence="1">The sequence shown here is derived from an EMBL/GenBank/DDBJ whole genome shotgun (WGS) entry which is preliminary data.</text>
</comment>
<dbReference type="InterPro" id="IPR011989">
    <property type="entry name" value="ARM-like"/>
</dbReference>
<evidence type="ECO:0000313" key="1">
    <source>
        <dbReference type="EMBL" id="MCC2167846.1"/>
    </source>
</evidence>
<evidence type="ECO:0000313" key="2">
    <source>
        <dbReference type="Proteomes" id="UP001199355"/>
    </source>
</evidence>
<dbReference type="EMBL" id="JAJEQF010000021">
    <property type="protein sequence ID" value="MCC2167846.1"/>
    <property type="molecule type" value="Genomic_DNA"/>
</dbReference>
<dbReference type="AlphaFoldDB" id="A0AAE3AVX4"/>
<reference evidence="1 2" key="1">
    <citation type="submission" date="2021-10" db="EMBL/GenBank/DDBJ databases">
        <title>Anaerobic single-cell dispensing facilitates the cultivation of human gut bacteria.</title>
        <authorList>
            <person name="Afrizal A."/>
        </authorList>
    </citation>
    <scope>NUCLEOTIDE SEQUENCE [LARGE SCALE GENOMIC DNA]</scope>
    <source>
        <strain evidence="1 2">CLA-AA-H244</strain>
    </source>
</reference>
<sequence length="115" mass="12894">MSDQGKIEKIHKLDTKHKTASIIKLMEGKHSDTEVICAALEALGDIADEDSLNEITHYLEHEDPAIRTKACCVAAKLNTDYLNTRVRYQMSQEKDPEVKKAIQEALDHAGHIVEP</sequence>
<dbReference type="Pfam" id="PF13646">
    <property type="entry name" value="HEAT_2"/>
    <property type="match status" value="1"/>
</dbReference>
<proteinExistence type="predicted"/>
<protein>
    <submittedName>
        <fullName evidence="1">HEAT repeat domain-containing protein</fullName>
    </submittedName>
</protein>